<dbReference type="EMBL" id="JAGGKG010000023">
    <property type="protein sequence ID" value="MBP1907182.1"/>
    <property type="molecule type" value="Genomic_DNA"/>
</dbReference>
<name>A0ABS4FX97_9BACL</name>
<dbReference type="InterPro" id="IPR050490">
    <property type="entry name" value="Bact_solute-bd_prot1"/>
</dbReference>
<dbReference type="PANTHER" id="PTHR43649">
    <property type="entry name" value="ARABINOSE-BINDING PROTEIN-RELATED"/>
    <property type="match status" value="1"/>
</dbReference>
<dbReference type="Proteomes" id="UP001519272">
    <property type="component" value="Unassembled WGS sequence"/>
</dbReference>
<keyword evidence="4 5" id="KW-0732">Signal</keyword>
<accession>A0ABS4FX97</accession>
<comment type="caution">
    <text evidence="6">The sequence shown here is derived from an EMBL/GenBank/DDBJ whole genome shotgun (WGS) entry which is preliminary data.</text>
</comment>
<evidence type="ECO:0000256" key="1">
    <source>
        <dbReference type="ARBA" id="ARBA00004196"/>
    </source>
</evidence>
<evidence type="ECO:0000313" key="6">
    <source>
        <dbReference type="EMBL" id="MBP1907182.1"/>
    </source>
</evidence>
<evidence type="ECO:0000256" key="5">
    <source>
        <dbReference type="SAM" id="SignalP"/>
    </source>
</evidence>
<feature type="chain" id="PRO_5045559467" evidence="5">
    <location>
        <begin position="29"/>
        <end position="466"/>
    </location>
</feature>
<organism evidence="6 7">
    <name type="scientific">Paenibacillus turicensis</name>
    <dbReference type="NCBI Taxonomy" id="160487"/>
    <lineage>
        <taxon>Bacteria</taxon>
        <taxon>Bacillati</taxon>
        <taxon>Bacillota</taxon>
        <taxon>Bacilli</taxon>
        <taxon>Bacillales</taxon>
        <taxon>Paenibacillaceae</taxon>
        <taxon>Paenibacillus</taxon>
    </lineage>
</organism>
<dbReference type="PANTHER" id="PTHR43649:SF31">
    <property type="entry name" value="SN-GLYCEROL-3-PHOSPHATE-BINDING PERIPLASMIC PROTEIN UGPB"/>
    <property type="match status" value="1"/>
</dbReference>
<keyword evidence="6" id="KW-0762">Sugar transport</keyword>
<reference evidence="6 7" key="1">
    <citation type="submission" date="2021-03" db="EMBL/GenBank/DDBJ databases">
        <title>Genomic Encyclopedia of Type Strains, Phase IV (KMG-IV): sequencing the most valuable type-strain genomes for metagenomic binning, comparative biology and taxonomic classification.</title>
        <authorList>
            <person name="Goeker M."/>
        </authorList>
    </citation>
    <scope>NUCLEOTIDE SEQUENCE [LARGE SCALE GENOMIC DNA]</scope>
    <source>
        <strain evidence="6 7">DSM 14349</strain>
    </source>
</reference>
<dbReference type="PROSITE" id="PS51257">
    <property type="entry name" value="PROKAR_LIPOPROTEIN"/>
    <property type="match status" value="1"/>
</dbReference>
<dbReference type="RefSeq" id="WP_210090768.1">
    <property type="nucleotide sequence ID" value="NZ_JAGGKG010000023.1"/>
</dbReference>
<dbReference type="Pfam" id="PF01547">
    <property type="entry name" value="SBP_bac_1"/>
    <property type="match status" value="1"/>
</dbReference>
<protein>
    <submittedName>
        <fullName evidence="6">Multiple sugar transport system substrate-binding protein</fullName>
    </submittedName>
</protein>
<keyword evidence="7" id="KW-1185">Reference proteome</keyword>
<proteinExistence type="inferred from homology"/>
<sequence>MNFRRLQKIVMILTCILLIAGCTSPVQNKKEEKRTVKIMYWDENNFNQEYGDMFSMKFPNTDVEIVSTDRLYEREEGVEFDYDKALAKFIDKEQPDVLLVGSAGFEKLAADGKLAELQPLIDRDKYDMTTYSQGVLESIKELGEGKLFALSSKFTIDGIIYNADLFKKYAVEPPHDGMTWQEILELARRFPTDGTEKERIYGYGSQYGNDLSELASMIASEQGLKFYDGKTKKITLNTDAWKKVYKMAADAIASKAVYTVTGNSSQSGSMEEYYASQPFLMGRMAMTVGGSNILEYIKQSSTYVKDYKSFEIGVAAGPVDPSDPTTTNNANINELFAIRAGSPNLDEAWEFIKFVNGEEFAKIKSRTLNNGLSTREGITKEYKGISLEAFYKLKPKFSLVYDNELASIPSSFYKKYQPIKEREIKLLEENKKTVDEALNTIQTEAQAALDQAFKDEEAEKAQKDKK</sequence>
<evidence type="ECO:0000256" key="2">
    <source>
        <dbReference type="ARBA" id="ARBA00008520"/>
    </source>
</evidence>
<evidence type="ECO:0000313" key="7">
    <source>
        <dbReference type="Proteomes" id="UP001519272"/>
    </source>
</evidence>
<dbReference type="InterPro" id="IPR006059">
    <property type="entry name" value="SBP"/>
</dbReference>
<comment type="similarity">
    <text evidence="2">Belongs to the bacterial solute-binding protein 1 family.</text>
</comment>
<gene>
    <name evidence="6" type="ORF">J2Z32_003857</name>
</gene>
<keyword evidence="3" id="KW-0813">Transport</keyword>
<dbReference type="SUPFAM" id="SSF53850">
    <property type="entry name" value="Periplasmic binding protein-like II"/>
    <property type="match status" value="1"/>
</dbReference>
<feature type="signal peptide" evidence="5">
    <location>
        <begin position="1"/>
        <end position="28"/>
    </location>
</feature>
<comment type="subcellular location">
    <subcellularLocation>
        <location evidence="1">Cell envelope</location>
    </subcellularLocation>
</comment>
<dbReference type="Gene3D" id="3.40.190.10">
    <property type="entry name" value="Periplasmic binding protein-like II"/>
    <property type="match status" value="1"/>
</dbReference>
<evidence type="ECO:0000256" key="4">
    <source>
        <dbReference type="ARBA" id="ARBA00022729"/>
    </source>
</evidence>
<evidence type="ECO:0000256" key="3">
    <source>
        <dbReference type="ARBA" id="ARBA00022448"/>
    </source>
</evidence>